<dbReference type="InterPro" id="IPR051397">
    <property type="entry name" value="Zn-ADH-like_protein"/>
</dbReference>
<protein>
    <submittedName>
        <fullName evidence="2">Alcohol dehydrogenase zinc-binding domain-containing protein</fullName>
    </submittedName>
</protein>
<evidence type="ECO:0000313" key="3">
    <source>
        <dbReference type="Proteomes" id="UP000051992"/>
    </source>
</evidence>
<dbReference type="SUPFAM" id="SSF50129">
    <property type="entry name" value="GroES-like"/>
    <property type="match status" value="1"/>
</dbReference>
<proteinExistence type="predicted"/>
<name>A0A0R2H7A4_WEIVI</name>
<dbReference type="Gene3D" id="3.90.180.10">
    <property type="entry name" value="Medium-chain alcohol dehydrogenases, catalytic domain"/>
    <property type="match status" value="1"/>
</dbReference>
<comment type="caution">
    <text evidence="2">The sequence shown here is derived from an EMBL/GenBank/DDBJ whole genome shotgun (WGS) entry which is preliminary data.</text>
</comment>
<dbReference type="SMART" id="SM00829">
    <property type="entry name" value="PKS_ER"/>
    <property type="match status" value="1"/>
</dbReference>
<keyword evidence="3" id="KW-1185">Reference proteome</keyword>
<reference evidence="2 3" key="1">
    <citation type="journal article" date="2015" name="Genome Announc.">
        <title>Expanding the biotechnology potential of lactobacilli through comparative genomics of 213 strains and associated genera.</title>
        <authorList>
            <person name="Sun Z."/>
            <person name="Harris H.M."/>
            <person name="McCann A."/>
            <person name="Guo C."/>
            <person name="Argimon S."/>
            <person name="Zhang W."/>
            <person name="Yang X."/>
            <person name="Jeffery I.B."/>
            <person name="Cooney J.C."/>
            <person name="Kagawa T.F."/>
            <person name="Liu W."/>
            <person name="Song Y."/>
            <person name="Salvetti E."/>
            <person name="Wrobel A."/>
            <person name="Rasinkangas P."/>
            <person name="Parkhill J."/>
            <person name="Rea M.C."/>
            <person name="O'Sullivan O."/>
            <person name="Ritari J."/>
            <person name="Douillard F.P."/>
            <person name="Paul Ross R."/>
            <person name="Yang R."/>
            <person name="Briner A.E."/>
            <person name="Felis G.E."/>
            <person name="de Vos W.M."/>
            <person name="Barrangou R."/>
            <person name="Klaenhammer T.R."/>
            <person name="Caufield P.W."/>
            <person name="Cui Y."/>
            <person name="Zhang H."/>
            <person name="O'Toole P.W."/>
        </authorList>
    </citation>
    <scope>NUCLEOTIDE SEQUENCE [LARGE SCALE GENOMIC DNA]</scope>
    <source>
        <strain evidence="2 3">DSM 20410</strain>
    </source>
</reference>
<dbReference type="GO" id="GO:0016491">
    <property type="term" value="F:oxidoreductase activity"/>
    <property type="evidence" value="ECO:0007669"/>
    <property type="project" value="InterPro"/>
</dbReference>
<dbReference type="InterPro" id="IPR011032">
    <property type="entry name" value="GroES-like_sf"/>
</dbReference>
<dbReference type="PATRIC" id="fig|1629.5.peg.1267"/>
<dbReference type="SUPFAM" id="SSF51735">
    <property type="entry name" value="NAD(P)-binding Rossmann-fold domains"/>
    <property type="match status" value="1"/>
</dbReference>
<evidence type="ECO:0000313" key="2">
    <source>
        <dbReference type="EMBL" id="KRN45911.1"/>
    </source>
</evidence>
<dbReference type="InterPro" id="IPR020843">
    <property type="entry name" value="ER"/>
</dbReference>
<organism evidence="2 3">
    <name type="scientific">Weissella viridescens</name>
    <name type="common">Lactobacillus viridescens</name>
    <dbReference type="NCBI Taxonomy" id="1629"/>
    <lineage>
        <taxon>Bacteria</taxon>
        <taxon>Bacillati</taxon>
        <taxon>Bacillota</taxon>
        <taxon>Bacilli</taxon>
        <taxon>Lactobacillales</taxon>
        <taxon>Lactobacillaceae</taxon>
        <taxon>Weissella</taxon>
    </lineage>
</organism>
<gene>
    <name evidence="2" type="ORF">IV50_GL001254</name>
</gene>
<sequence length="329" mass="34233">MNMRAIQIQAAGAKPTVTEIPAPTEVAADQVRVHVAASALSNLAKRVAMGAHYSADDVYPKTVGLDGVGTLDDGTYVYFDHPLGGALAEEVIVPIAHVMEIPASLDPVNAAALPNPGMSSYAALTYRAQLQAGETVLINGATGVAGQLAVKMAYALGAKKVIATGRRAEALNATGADITIASNQLDLTDADSRAAYGASLATVAGEVDVVLDYLYGPSAEVLLTALAQTTAGSHPVRYVEVGAMAGATLNLPASLLRSSKLSIMGSGLQAVDTVDLQTAVEQTYQLAGRYGWQVPTQAFELSDIATAWTAPNNPRAVITFCLFRINRFF</sequence>
<accession>A0A0R2H7A4</accession>
<dbReference type="OrthoDB" id="9787435at2"/>
<dbReference type="PANTHER" id="PTHR43677">
    <property type="entry name" value="SHORT-CHAIN DEHYDROGENASE/REDUCTASE"/>
    <property type="match status" value="1"/>
</dbReference>
<dbReference type="AlphaFoldDB" id="A0A0R2H7A4"/>
<dbReference type="Gene3D" id="3.40.50.720">
    <property type="entry name" value="NAD(P)-binding Rossmann-like Domain"/>
    <property type="match status" value="1"/>
</dbReference>
<feature type="domain" description="Enoyl reductase (ER)" evidence="1">
    <location>
        <begin position="12"/>
        <end position="318"/>
    </location>
</feature>
<dbReference type="EMBL" id="JQBM01000004">
    <property type="protein sequence ID" value="KRN45911.1"/>
    <property type="molecule type" value="Genomic_DNA"/>
</dbReference>
<dbReference type="PANTHER" id="PTHR43677:SF11">
    <property type="entry name" value="ZINC-CONTAINING ALCOHOL DEHYDROGENASE"/>
    <property type="match status" value="1"/>
</dbReference>
<evidence type="ECO:0000259" key="1">
    <source>
        <dbReference type="SMART" id="SM00829"/>
    </source>
</evidence>
<dbReference type="Proteomes" id="UP000051992">
    <property type="component" value="Unassembled WGS sequence"/>
</dbReference>
<dbReference type="InterPro" id="IPR036291">
    <property type="entry name" value="NAD(P)-bd_dom_sf"/>
</dbReference>